<accession>A0A2H9T1C2</accession>
<dbReference type="EMBL" id="PFEN01000035">
    <property type="protein sequence ID" value="PJE69467.1"/>
    <property type="molecule type" value="Genomic_DNA"/>
</dbReference>
<gene>
    <name evidence="4" type="ORF">COU98_01945</name>
</gene>
<sequence>MEKSYAEYLLNKTTEDYNLIAEHFSSTRSFIWEELKPLSEYTTSGDKILDLGCGNGRLLEIFKDKKIDYWGVDSSENLINIAKNRYPKARFQVANALKLPFPSNFFDKVYSIAVLHHIPSEEFRAKFMEEIKRVLKPKGLLILTVWYLLNQKKI</sequence>
<dbReference type="PANTHER" id="PTHR13069">
    <property type="entry name" value="ALKYLATED DNA REPAIR PROTEIN ALKB HOMOLOG 8"/>
    <property type="match status" value="1"/>
</dbReference>
<dbReference type="GO" id="GO:0008175">
    <property type="term" value="F:tRNA methyltransferase activity"/>
    <property type="evidence" value="ECO:0007669"/>
    <property type="project" value="UniProtKB-ARBA"/>
</dbReference>
<reference evidence="5" key="1">
    <citation type="submission" date="2017-09" db="EMBL/GenBank/DDBJ databases">
        <title>Depth-based differentiation of microbial function through sediment-hosted aquifers and enrichment of novel symbionts in the deep terrestrial subsurface.</title>
        <authorList>
            <person name="Probst A.J."/>
            <person name="Ladd B."/>
            <person name="Jarett J.K."/>
            <person name="Geller-Mcgrath D.E."/>
            <person name="Sieber C.M.K."/>
            <person name="Emerson J.B."/>
            <person name="Anantharaman K."/>
            <person name="Thomas B.C."/>
            <person name="Malmstrom R."/>
            <person name="Stieglmeier M."/>
            <person name="Klingl A."/>
            <person name="Woyke T."/>
            <person name="Ryan C.M."/>
            <person name="Banfield J.F."/>
        </authorList>
    </citation>
    <scope>NUCLEOTIDE SEQUENCE [LARGE SCALE GENOMIC DNA]</scope>
</reference>
<dbReference type="InterPro" id="IPR051422">
    <property type="entry name" value="AlkB_tRNA_MeTrf/Diox"/>
</dbReference>
<dbReference type="CDD" id="cd02440">
    <property type="entry name" value="AdoMet_MTases"/>
    <property type="match status" value="1"/>
</dbReference>
<dbReference type="AlphaFoldDB" id="A0A2H9T1C2"/>
<comment type="caution">
    <text evidence="4">The sequence shown here is derived from an EMBL/GenBank/DDBJ whole genome shotgun (WGS) entry which is preliminary data.</text>
</comment>
<keyword evidence="2" id="KW-0808">Transferase</keyword>
<dbReference type="InterPro" id="IPR013216">
    <property type="entry name" value="Methyltransf_11"/>
</dbReference>
<name>A0A2H9T1C2_9BACT</name>
<protein>
    <recommendedName>
        <fullName evidence="3">Methyltransferase type 11 domain-containing protein</fullName>
    </recommendedName>
</protein>
<keyword evidence="1" id="KW-0489">Methyltransferase</keyword>
<evidence type="ECO:0000256" key="1">
    <source>
        <dbReference type="ARBA" id="ARBA00022603"/>
    </source>
</evidence>
<evidence type="ECO:0000313" key="4">
    <source>
        <dbReference type="EMBL" id="PJE69467.1"/>
    </source>
</evidence>
<feature type="non-terminal residue" evidence="4">
    <location>
        <position position="154"/>
    </location>
</feature>
<dbReference type="GO" id="GO:0008757">
    <property type="term" value="F:S-adenosylmethionine-dependent methyltransferase activity"/>
    <property type="evidence" value="ECO:0007669"/>
    <property type="project" value="InterPro"/>
</dbReference>
<organism evidence="4 5">
    <name type="scientific">Candidatus Staskawiczbacteria bacterium CG10_big_fil_rev_8_21_14_0_10_38_10</name>
    <dbReference type="NCBI Taxonomy" id="1974891"/>
    <lineage>
        <taxon>Bacteria</taxon>
        <taxon>Candidatus Staskawicziibacteriota</taxon>
    </lineage>
</organism>
<dbReference type="Pfam" id="PF08241">
    <property type="entry name" value="Methyltransf_11"/>
    <property type="match status" value="1"/>
</dbReference>
<evidence type="ECO:0000259" key="3">
    <source>
        <dbReference type="Pfam" id="PF08241"/>
    </source>
</evidence>
<feature type="domain" description="Methyltransferase type 11" evidence="3">
    <location>
        <begin position="49"/>
        <end position="143"/>
    </location>
</feature>
<dbReference type="Gene3D" id="3.40.50.150">
    <property type="entry name" value="Vaccinia Virus protein VP39"/>
    <property type="match status" value="1"/>
</dbReference>
<dbReference type="GO" id="GO:0006400">
    <property type="term" value="P:tRNA modification"/>
    <property type="evidence" value="ECO:0007669"/>
    <property type="project" value="UniProtKB-ARBA"/>
</dbReference>
<evidence type="ECO:0000256" key="2">
    <source>
        <dbReference type="ARBA" id="ARBA00022679"/>
    </source>
</evidence>
<dbReference type="PANTHER" id="PTHR13069:SF21">
    <property type="entry name" value="ALKYLATED DNA REPAIR PROTEIN ALKB HOMOLOG 8"/>
    <property type="match status" value="1"/>
</dbReference>
<dbReference type="Proteomes" id="UP000236946">
    <property type="component" value="Unassembled WGS sequence"/>
</dbReference>
<dbReference type="GO" id="GO:0032259">
    <property type="term" value="P:methylation"/>
    <property type="evidence" value="ECO:0007669"/>
    <property type="project" value="UniProtKB-KW"/>
</dbReference>
<dbReference type="InterPro" id="IPR029063">
    <property type="entry name" value="SAM-dependent_MTases_sf"/>
</dbReference>
<proteinExistence type="predicted"/>
<dbReference type="SUPFAM" id="SSF53335">
    <property type="entry name" value="S-adenosyl-L-methionine-dependent methyltransferases"/>
    <property type="match status" value="1"/>
</dbReference>
<evidence type="ECO:0000313" key="5">
    <source>
        <dbReference type="Proteomes" id="UP000236946"/>
    </source>
</evidence>